<sequence length="217" mass="24947">MTHEFCVSDSVLSHSFKLKYALRKSRFNEFLIKHNGLDKSGFLEWVFCPGMLFNDQNKWWGSGGIRQRPHEGLDLCFYRDKAGQNHCLSEKTGIPVLYDGEIVGIHDDFLGKSLFVSHDIFDDHGNRLHTIYGHTNPYRGVKAGRVFREGEIIAAIADAKRKNVQIASHLHISVAWLPSSFPYEKLDWKAMNNDRVVTLYDPLYFIGSKYNAQRIVL</sequence>
<dbReference type="Gene3D" id="2.70.70.10">
    <property type="entry name" value="Glucose Permease (Domain IIA)"/>
    <property type="match status" value="1"/>
</dbReference>
<proteinExistence type="predicted"/>
<protein>
    <recommendedName>
        <fullName evidence="3">Peptidase M23 domain-containing protein</fullName>
    </recommendedName>
</protein>
<accession>A0A1V6M026</accession>
<dbReference type="Proteomes" id="UP000242219">
    <property type="component" value="Unassembled WGS sequence"/>
</dbReference>
<keyword evidence="2" id="KW-1185">Reference proteome</keyword>
<reference evidence="1 2" key="1">
    <citation type="journal article" date="2016" name="Genome Announc.">
        <title>Draft Genome Sequence of the Anaerobic Ammonium-Oxidizing Bacterium 'Candidatus Brocadia sp. 40'.</title>
        <authorList>
            <person name="Ali M."/>
            <person name="Haroon M.F."/>
            <person name="Narita Y."/>
            <person name="Zhang L."/>
            <person name="Rangel Shaw D."/>
            <person name="Okabe S."/>
            <person name="Saikaly P.E."/>
        </authorList>
    </citation>
    <scope>NUCLEOTIDE SEQUENCE [LARGE SCALE GENOMIC DNA]</scope>
    <source>
        <strain evidence="1 2">40</strain>
    </source>
</reference>
<evidence type="ECO:0008006" key="3">
    <source>
        <dbReference type="Google" id="ProtNLM"/>
    </source>
</evidence>
<gene>
    <name evidence="1" type="ORF">BIY37_06760</name>
</gene>
<comment type="caution">
    <text evidence="1">The sequence shown here is derived from an EMBL/GenBank/DDBJ whole genome shotgun (WGS) entry which is preliminary data.</text>
</comment>
<evidence type="ECO:0000313" key="1">
    <source>
        <dbReference type="EMBL" id="OQD45743.1"/>
    </source>
</evidence>
<organism evidence="1 2">
    <name type="scientific">Candidatus Brocadia sapporoensis</name>
    <dbReference type="NCBI Taxonomy" id="392547"/>
    <lineage>
        <taxon>Bacteria</taxon>
        <taxon>Pseudomonadati</taxon>
        <taxon>Planctomycetota</taxon>
        <taxon>Candidatus Brocadiia</taxon>
        <taxon>Candidatus Brocadiales</taxon>
        <taxon>Candidatus Brocadiaceae</taxon>
        <taxon>Candidatus Brocadia</taxon>
    </lineage>
</organism>
<dbReference type="EMBL" id="MJUW02000075">
    <property type="protein sequence ID" value="OQD45743.1"/>
    <property type="molecule type" value="Genomic_DNA"/>
</dbReference>
<evidence type="ECO:0000313" key="2">
    <source>
        <dbReference type="Proteomes" id="UP000242219"/>
    </source>
</evidence>
<name>A0A1V6M026_9BACT</name>
<dbReference type="InterPro" id="IPR011055">
    <property type="entry name" value="Dup_hybrid_motif"/>
</dbReference>
<dbReference type="AlphaFoldDB" id="A0A1V6M026"/>